<dbReference type="AlphaFoldDB" id="A0AB39YEW2"/>
<sequence>MEHDKVAFALRVDNPTGSAADVTVKVGGSWAGAAHDCDPGPGTTHITVEPGTTFTTEPAHCEIARQSAPLVYQAEA</sequence>
<protein>
    <submittedName>
        <fullName evidence="1">Uncharacterized protein</fullName>
    </submittedName>
</protein>
<name>A0AB39YEW2_9ACTN</name>
<accession>A0AB39YEW2</accession>
<evidence type="ECO:0000313" key="1">
    <source>
        <dbReference type="EMBL" id="XDV68462.1"/>
    </source>
</evidence>
<organism evidence="1">
    <name type="scientific">Streptomyces sp. R33</name>
    <dbReference type="NCBI Taxonomy" id="3238629"/>
    <lineage>
        <taxon>Bacteria</taxon>
        <taxon>Bacillati</taxon>
        <taxon>Actinomycetota</taxon>
        <taxon>Actinomycetes</taxon>
        <taxon>Kitasatosporales</taxon>
        <taxon>Streptomycetaceae</taxon>
        <taxon>Streptomyces</taxon>
    </lineage>
</organism>
<reference evidence="1" key="1">
    <citation type="submission" date="2024-08" db="EMBL/GenBank/DDBJ databases">
        <authorList>
            <person name="Yu S.T."/>
        </authorList>
    </citation>
    <scope>NUCLEOTIDE SEQUENCE</scope>
    <source>
        <strain evidence="1">R33</strain>
    </source>
</reference>
<gene>
    <name evidence="1" type="ORF">AB5J51_38970</name>
</gene>
<dbReference type="EMBL" id="CP165727">
    <property type="protein sequence ID" value="XDV68462.1"/>
    <property type="molecule type" value="Genomic_DNA"/>
</dbReference>
<proteinExistence type="predicted"/>
<dbReference type="RefSeq" id="WP_369779972.1">
    <property type="nucleotide sequence ID" value="NZ_CP165727.1"/>
</dbReference>